<dbReference type="AlphaFoldDB" id="A0A830EZT8"/>
<dbReference type="EMBL" id="BMPF01000001">
    <property type="protein sequence ID" value="GGL25795.1"/>
    <property type="molecule type" value="Genomic_DNA"/>
</dbReference>
<evidence type="ECO:0000313" key="1">
    <source>
        <dbReference type="EMBL" id="GGL25795.1"/>
    </source>
</evidence>
<comment type="caution">
    <text evidence="1">The sequence shown here is derived from an EMBL/GenBank/DDBJ whole genome shotgun (WGS) entry which is preliminary data.</text>
</comment>
<dbReference type="Pfam" id="PF26259">
    <property type="entry name" value="DUF8063"/>
    <property type="match status" value="1"/>
</dbReference>
<protein>
    <submittedName>
        <fullName evidence="1">Uncharacterized protein</fullName>
    </submittedName>
</protein>
<organism evidence="1 2">
    <name type="scientific">Halarchaeum grantii</name>
    <dbReference type="NCBI Taxonomy" id="1193105"/>
    <lineage>
        <taxon>Archaea</taxon>
        <taxon>Methanobacteriati</taxon>
        <taxon>Methanobacteriota</taxon>
        <taxon>Stenosarchaea group</taxon>
        <taxon>Halobacteria</taxon>
        <taxon>Halobacteriales</taxon>
        <taxon>Halobacteriaceae</taxon>
    </lineage>
</organism>
<dbReference type="InterPro" id="IPR058376">
    <property type="entry name" value="DUF8063"/>
</dbReference>
<gene>
    <name evidence="1" type="ORF">GCM10009037_06760</name>
</gene>
<proteinExistence type="predicted"/>
<dbReference type="Proteomes" id="UP000628840">
    <property type="component" value="Unassembled WGS sequence"/>
</dbReference>
<accession>A0A830EZT8</accession>
<name>A0A830EZT8_9EURY</name>
<reference evidence="1 2" key="1">
    <citation type="journal article" date="2019" name="Int. J. Syst. Evol. Microbiol.">
        <title>The Global Catalogue of Microorganisms (GCM) 10K type strain sequencing project: providing services to taxonomists for standard genome sequencing and annotation.</title>
        <authorList>
            <consortium name="The Broad Institute Genomics Platform"/>
            <consortium name="The Broad Institute Genome Sequencing Center for Infectious Disease"/>
            <person name="Wu L."/>
            <person name="Ma J."/>
        </authorList>
    </citation>
    <scope>NUCLEOTIDE SEQUENCE [LARGE SCALE GENOMIC DNA]</scope>
    <source>
        <strain evidence="1 2">JCM 19585</strain>
    </source>
</reference>
<evidence type="ECO:0000313" key="2">
    <source>
        <dbReference type="Proteomes" id="UP000628840"/>
    </source>
</evidence>
<sequence>MLLVATVAVGGAGVASAAGNNSTTATPVADGGHPVAVDGVLSVTGWEYEDGRMNVTLRASQYKSVTLAASAEANGRVAQAAYRQVVLQRGDTTTVSLPADRVDGAASVSVTTGACIASGSCPTIYSDDNTGPWLTGGSEVGWLGGAGVALASCFGIGWWTLRRGTEEPEVA</sequence>
<keyword evidence="2" id="KW-1185">Reference proteome</keyword>